<keyword evidence="1" id="KW-0460">Magnesium</keyword>
<dbReference type="VEuPathDB" id="FungiDB:CAGL0H09636g"/>
<dbReference type="InterPro" id="IPR036704">
    <property type="entry name" value="RraA/RraA-like_sf"/>
</dbReference>
<protein>
    <submittedName>
        <fullName evidence="2">4-hydroxy-4-methyl-2-oxoglutarate aldolase</fullName>
    </submittedName>
</protein>
<dbReference type="GO" id="GO:0047443">
    <property type="term" value="F:4-hydroxy-4-methyl-2-oxoglutarate aldolase activity"/>
    <property type="evidence" value="ECO:0007669"/>
    <property type="project" value="EnsemblFungi"/>
</dbReference>
<organism evidence="2 4">
    <name type="scientific">Candida glabrata</name>
    <name type="common">Yeast</name>
    <name type="synonym">Torulopsis glabrata</name>
    <dbReference type="NCBI Taxonomy" id="5478"/>
    <lineage>
        <taxon>Eukaryota</taxon>
        <taxon>Fungi</taxon>
        <taxon>Dikarya</taxon>
        <taxon>Ascomycota</taxon>
        <taxon>Saccharomycotina</taxon>
        <taxon>Saccharomycetes</taxon>
        <taxon>Saccharomycetales</taxon>
        <taxon>Saccharomycetaceae</taxon>
        <taxon>Nakaseomyces</taxon>
    </lineage>
</organism>
<keyword evidence="1" id="KW-0479">Metal-binding</keyword>
<feature type="binding site" evidence="1">
    <location>
        <position position="122"/>
    </location>
    <ligand>
        <name>Mg(2+)</name>
        <dbReference type="ChEBI" id="CHEBI:18420"/>
    </ligand>
</feature>
<accession>A0A0W0CRS4</accession>
<dbReference type="VEuPathDB" id="FungiDB:GVI51_H09537"/>
<dbReference type="AlphaFoldDB" id="A0A0W0CRS4"/>
<name>A0A0W0CRS4_CANGB</name>
<evidence type="ECO:0000313" key="4">
    <source>
        <dbReference type="Proteomes" id="UP000054886"/>
    </source>
</evidence>
<feature type="binding site" evidence="1">
    <location>
        <begin position="99"/>
        <end position="102"/>
    </location>
    <ligand>
        <name>substrate</name>
    </ligand>
</feature>
<dbReference type="VEuPathDB" id="FungiDB:B1J91_H09636g"/>
<dbReference type="EMBL" id="LLZZ01000175">
    <property type="protein sequence ID" value="KTA96071.1"/>
    <property type="molecule type" value="Genomic_DNA"/>
</dbReference>
<proteinExistence type="predicted"/>
<evidence type="ECO:0000313" key="2">
    <source>
        <dbReference type="EMBL" id="KTA96071.1"/>
    </source>
</evidence>
<dbReference type="CDD" id="cd16841">
    <property type="entry name" value="RraA_family"/>
    <property type="match status" value="1"/>
</dbReference>
<dbReference type="GO" id="GO:0019619">
    <property type="term" value="P:3,4-dihydroxybenzoate catabolic process"/>
    <property type="evidence" value="ECO:0007669"/>
    <property type="project" value="EnsemblFungi"/>
</dbReference>
<dbReference type="GO" id="GO:0046872">
    <property type="term" value="F:metal ion binding"/>
    <property type="evidence" value="ECO:0007669"/>
    <property type="project" value="UniProtKB-KW"/>
</dbReference>
<dbReference type="Gene3D" id="3.50.30.40">
    <property type="entry name" value="Ribonuclease E inhibitor RraA/RraA-like"/>
    <property type="match status" value="1"/>
</dbReference>
<dbReference type="InterPro" id="IPR005493">
    <property type="entry name" value="RraA/RraA-like"/>
</dbReference>
<dbReference type="SUPFAM" id="SSF89562">
    <property type="entry name" value="RraA-like"/>
    <property type="match status" value="1"/>
</dbReference>
<evidence type="ECO:0000256" key="1">
    <source>
        <dbReference type="PIRSR" id="PIRSR605493-1"/>
    </source>
</evidence>
<comment type="caution">
    <text evidence="2">The sequence shown here is derived from an EMBL/GenBank/DDBJ whole genome shotgun (WGS) entry which is preliminary data.</text>
</comment>
<reference evidence="2 4" key="1">
    <citation type="submission" date="2015-10" db="EMBL/GenBank/DDBJ databases">
        <title>Draft genomes sequences of Candida glabrata isolates 1A, 1B, 2A, 2B, 3A and 3B.</title>
        <authorList>
            <person name="Haavelsrud O.E."/>
            <person name="Gaustad P."/>
        </authorList>
    </citation>
    <scope>NUCLEOTIDE SEQUENCE [LARGE SCALE GENOMIC DNA]</scope>
    <source>
        <strain evidence="2">910700640</strain>
    </source>
</reference>
<dbReference type="Pfam" id="PF03737">
    <property type="entry name" value="RraA-like"/>
    <property type="match status" value="1"/>
</dbReference>
<comment type="cofactor">
    <cofactor evidence="1">
        <name>Mg(2+)</name>
        <dbReference type="ChEBI" id="CHEBI:18420"/>
    </cofactor>
</comment>
<dbReference type="GO" id="GO:0008948">
    <property type="term" value="F:oxaloacetate decarboxylase activity"/>
    <property type="evidence" value="ECO:0007669"/>
    <property type="project" value="EnsemblFungi"/>
</dbReference>
<sequence>MTLEGYVVKLKDYGACDVSDGLLHYCKIDDGGFFPDLIQRSGPHKTIVGPAYTVLFASVDDPRPEVNYIDNIPAGAFMIIALEKSLQEKPEQITQALYGGLMANRAQYQNSAGTIVFGRVRDLGEHKECGQPLFSLGVGTCAPKKAVKPVATNVSLPILLPNGCTSAINPGDVVVADENGVVRIPKDTLLESGDKLINYIEQQIAADTLVMEDIRNGIPAKQSQKDRRAALKQLL</sequence>
<feature type="binding site" evidence="1">
    <location>
        <position position="121"/>
    </location>
    <ligand>
        <name>substrate</name>
    </ligand>
</feature>
<dbReference type="VEuPathDB" id="FungiDB:GWK60_H09603"/>
<dbReference type="PANTHER" id="PTHR33254:SF28">
    <property type="entry name" value="4-HYDROXY-4-METHYL-2-OXOGLUTARATE ALDOLASE"/>
    <property type="match status" value="1"/>
</dbReference>
<gene>
    <name evidence="3" type="ORF">AO440_002307</name>
    <name evidence="2" type="ORF">AO440_005463</name>
</gene>
<dbReference type="PANTHER" id="PTHR33254">
    <property type="entry name" value="4-HYDROXY-4-METHYL-2-OXOGLUTARATE ALDOLASE 3-RELATED"/>
    <property type="match status" value="1"/>
</dbReference>
<dbReference type="Proteomes" id="UP000054886">
    <property type="component" value="Unassembled WGS sequence"/>
</dbReference>
<dbReference type="EMBL" id="LLZZ01000160">
    <property type="protein sequence ID" value="KTA97438.1"/>
    <property type="molecule type" value="Genomic_DNA"/>
</dbReference>
<evidence type="ECO:0000313" key="3">
    <source>
        <dbReference type="EMBL" id="KTA97438.1"/>
    </source>
</evidence>